<dbReference type="EMBL" id="JBJJXI010000021">
    <property type="protein sequence ID" value="KAL3405206.1"/>
    <property type="molecule type" value="Genomic_DNA"/>
</dbReference>
<protein>
    <submittedName>
        <fullName evidence="2">Uncharacterized protein</fullName>
    </submittedName>
</protein>
<reference evidence="2 3" key="1">
    <citation type="journal article" date="2024" name="bioRxiv">
        <title>A reference genome for Trichogramma kaykai: A tiny desert-dwelling parasitoid wasp with competing sex-ratio distorters.</title>
        <authorList>
            <person name="Culotta J."/>
            <person name="Lindsey A.R."/>
        </authorList>
    </citation>
    <scope>NUCLEOTIDE SEQUENCE [LARGE SCALE GENOMIC DNA]</scope>
    <source>
        <strain evidence="2 3">KSX58</strain>
    </source>
</reference>
<proteinExistence type="predicted"/>
<dbReference type="AlphaFoldDB" id="A0ABD2XKF2"/>
<evidence type="ECO:0000313" key="3">
    <source>
        <dbReference type="Proteomes" id="UP001627154"/>
    </source>
</evidence>
<keyword evidence="3" id="KW-1185">Reference proteome</keyword>
<organism evidence="2 3">
    <name type="scientific">Trichogramma kaykai</name>
    <dbReference type="NCBI Taxonomy" id="54128"/>
    <lineage>
        <taxon>Eukaryota</taxon>
        <taxon>Metazoa</taxon>
        <taxon>Ecdysozoa</taxon>
        <taxon>Arthropoda</taxon>
        <taxon>Hexapoda</taxon>
        <taxon>Insecta</taxon>
        <taxon>Pterygota</taxon>
        <taxon>Neoptera</taxon>
        <taxon>Endopterygota</taxon>
        <taxon>Hymenoptera</taxon>
        <taxon>Apocrita</taxon>
        <taxon>Proctotrupomorpha</taxon>
        <taxon>Chalcidoidea</taxon>
        <taxon>Trichogrammatidae</taxon>
        <taxon>Trichogramma</taxon>
    </lineage>
</organism>
<sequence>MTPTQGIMFGEERLKALECKYELQLAKAEALGMRANFNSKPSMSVITQVSERACPDLQQTEDHYRTLFSENSERDKRDTPVFSE</sequence>
<evidence type="ECO:0000313" key="2">
    <source>
        <dbReference type="EMBL" id="KAL3405206.1"/>
    </source>
</evidence>
<feature type="region of interest" description="Disordered" evidence="1">
    <location>
        <begin position="60"/>
        <end position="84"/>
    </location>
</feature>
<comment type="caution">
    <text evidence="2">The sequence shown here is derived from an EMBL/GenBank/DDBJ whole genome shotgun (WGS) entry which is preliminary data.</text>
</comment>
<evidence type="ECO:0000256" key="1">
    <source>
        <dbReference type="SAM" id="MobiDB-lite"/>
    </source>
</evidence>
<name>A0ABD2XKF2_9HYME</name>
<accession>A0ABD2XKF2</accession>
<dbReference type="Proteomes" id="UP001627154">
    <property type="component" value="Unassembled WGS sequence"/>
</dbReference>
<gene>
    <name evidence="2" type="ORF">TKK_002246</name>
</gene>